<gene>
    <name evidence="2" type="ORF">NDU88_000497</name>
</gene>
<keyword evidence="3" id="KW-1185">Reference proteome</keyword>
<accession>A0AAV7P309</accession>
<dbReference type="Proteomes" id="UP001066276">
    <property type="component" value="Chromosome 7"/>
</dbReference>
<evidence type="ECO:0000313" key="3">
    <source>
        <dbReference type="Proteomes" id="UP001066276"/>
    </source>
</evidence>
<feature type="compositionally biased region" description="Polar residues" evidence="1">
    <location>
        <begin position="17"/>
        <end position="27"/>
    </location>
</feature>
<reference evidence="2" key="1">
    <citation type="journal article" date="2022" name="bioRxiv">
        <title>Sequencing and chromosome-scale assembly of the giantPleurodeles waltlgenome.</title>
        <authorList>
            <person name="Brown T."/>
            <person name="Elewa A."/>
            <person name="Iarovenko S."/>
            <person name="Subramanian E."/>
            <person name="Araus A.J."/>
            <person name="Petzold A."/>
            <person name="Susuki M."/>
            <person name="Suzuki K.-i.T."/>
            <person name="Hayashi T."/>
            <person name="Toyoda A."/>
            <person name="Oliveira C."/>
            <person name="Osipova E."/>
            <person name="Leigh N.D."/>
            <person name="Simon A."/>
            <person name="Yun M.H."/>
        </authorList>
    </citation>
    <scope>NUCLEOTIDE SEQUENCE</scope>
    <source>
        <strain evidence="2">20211129_DDA</strain>
        <tissue evidence="2">Liver</tissue>
    </source>
</reference>
<name>A0AAV7P309_PLEWA</name>
<evidence type="ECO:0000256" key="1">
    <source>
        <dbReference type="SAM" id="MobiDB-lite"/>
    </source>
</evidence>
<proteinExistence type="predicted"/>
<protein>
    <submittedName>
        <fullName evidence="2">Uncharacterized protein</fullName>
    </submittedName>
</protein>
<feature type="region of interest" description="Disordered" evidence="1">
    <location>
        <begin position="1"/>
        <end position="95"/>
    </location>
</feature>
<organism evidence="2 3">
    <name type="scientific">Pleurodeles waltl</name>
    <name type="common">Iberian ribbed newt</name>
    <dbReference type="NCBI Taxonomy" id="8319"/>
    <lineage>
        <taxon>Eukaryota</taxon>
        <taxon>Metazoa</taxon>
        <taxon>Chordata</taxon>
        <taxon>Craniata</taxon>
        <taxon>Vertebrata</taxon>
        <taxon>Euteleostomi</taxon>
        <taxon>Amphibia</taxon>
        <taxon>Batrachia</taxon>
        <taxon>Caudata</taxon>
        <taxon>Salamandroidea</taxon>
        <taxon>Salamandridae</taxon>
        <taxon>Pleurodelinae</taxon>
        <taxon>Pleurodeles</taxon>
    </lineage>
</organism>
<dbReference type="EMBL" id="JANPWB010000011">
    <property type="protein sequence ID" value="KAJ1121991.1"/>
    <property type="molecule type" value="Genomic_DNA"/>
</dbReference>
<evidence type="ECO:0000313" key="2">
    <source>
        <dbReference type="EMBL" id="KAJ1121991.1"/>
    </source>
</evidence>
<sequence>MGGTRGRKGSPGAVASGGSQKTKNSTEAPAVGPARALAWGQALAPKLKQEGEASPGPVGSQAWAPQGTAGWRNGVPVPGPSGGLVPRWGSLNTAT</sequence>
<comment type="caution">
    <text evidence="2">The sequence shown here is derived from an EMBL/GenBank/DDBJ whole genome shotgun (WGS) entry which is preliminary data.</text>
</comment>
<dbReference type="AlphaFoldDB" id="A0AAV7P309"/>